<sequence>MSSALCFACSRCELPICSQKDLLMVPVAGGTTGTAFEYLLEDVLALETSVPCYSGDEVVEVNVTVSEDIIANILPPAAHQLALEAGVVSQRSEQQQQQEGQSNAETTQTTQPGGSNPSSPMNALPNRNSVGSTGDLVETNPEEEDDQNTTDTSPRGLSSTDGSSYRQVMRALSRYSRAQETRVDLVCVREDVLECGLSLCTRGRATEAPPASSPSASAEELQGASSPTQWFAHPGNFIVEESFVKVRRRTKTARCPWFDAYDCRGRLQCPDCHLGLGYLFVRKSAEHPDPQAAVSEGEAHSAHQASTGEEENAEDVHGPHQKRERKERGNEGGNKQQQQQQPWRQQQDDADEIASQFPSTFLGLELKKIRQRNWGLRDFQRRYQQSQNINTFRDMFPEAEKLENLYSRLTALRMQSELYNNLLRKHKERNDVQGALLLSQKERIHTYEEKLRTMQQIIEAQREQLEMQGRQIKHQEELVRNHKSQVHTQQQQIHVEQLLLTEQSRTIESQREQLKLIQVHLKARLVKERLDERCEQLANLLHSLGGERRFQVSTTDAATASLQHASRPLLPPPHLMGIVGHDTRVHEEAEDEGGVDEGSNNTLCQRHSSGRITPRPRQELVISESESRGAAGPEHSACPPRASVMPVAANASHGRSKSSRSLDVSERTAAITRKLAEERARRGAGKGPLPPGSSSVGTAASKHATQAPDGAGSSTYQNAS</sequence>
<evidence type="ECO:0000256" key="1">
    <source>
        <dbReference type="SAM" id="Coils"/>
    </source>
</evidence>
<dbReference type="OrthoDB" id="272722at2759"/>
<feature type="compositionally biased region" description="Low complexity" evidence="2">
    <location>
        <begin position="207"/>
        <end position="220"/>
    </location>
</feature>
<feature type="compositionally biased region" description="Polar residues" evidence="2">
    <location>
        <begin position="149"/>
        <end position="165"/>
    </location>
</feature>
<feature type="compositionally biased region" description="Low complexity" evidence="2">
    <location>
        <begin position="86"/>
        <end position="101"/>
    </location>
</feature>
<evidence type="ECO:0000313" key="3">
    <source>
        <dbReference type="EMBL" id="RNF26045.1"/>
    </source>
</evidence>
<keyword evidence="1" id="KW-0175">Coiled coil</keyword>
<feature type="region of interest" description="Disordered" evidence="2">
    <location>
        <begin position="204"/>
        <end position="229"/>
    </location>
</feature>
<evidence type="ECO:0000313" key="4">
    <source>
        <dbReference type="Proteomes" id="UP000284403"/>
    </source>
</evidence>
<protein>
    <submittedName>
        <fullName evidence="3">Uncharacterized protein</fullName>
    </submittedName>
</protein>
<feature type="compositionally biased region" description="Polar residues" evidence="2">
    <location>
        <begin position="599"/>
        <end position="611"/>
    </location>
</feature>
<organism evidence="3 4">
    <name type="scientific">Trypanosoma conorhini</name>
    <dbReference type="NCBI Taxonomy" id="83891"/>
    <lineage>
        <taxon>Eukaryota</taxon>
        <taxon>Discoba</taxon>
        <taxon>Euglenozoa</taxon>
        <taxon>Kinetoplastea</taxon>
        <taxon>Metakinetoplastina</taxon>
        <taxon>Trypanosomatida</taxon>
        <taxon>Trypanosomatidae</taxon>
        <taxon>Trypanosoma</taxon>
    </lineage>
</organism>
<accession>A0A422Q7T7</accession>
<gene>
    <name evidence="3" type="ORF">Tco025E_01674</name>
</gene>
<feature type="region of interest" description="Disordered" evidence="2">
    <location>
        <begin position="86"/>
        <end position="165"/>
    </location>
</feature>
<keyword evidence="4" id="KW-1185">Reference proteome</keyword>
<dbReference type="AlphaFoldDB" id="A0A422Q7T7"/>
<feature type="coiled-coil region" evidence="1">
    <location>
        <begin position="444"/>
        <end position="478"/>
    </location>
</feature>
<feature type="region of interest" description="Disordered" evidence="2">
    <location>
        <begin position="586"/>
        <end position="720"/>
    </location>
</feature>
<dbReference type="Proteomes" id="UP000284403">
    <property type="component" value="Unassembled WGS sequence"/>
</dbReference>
<dbReference type="EMBL" id="MKKU01000059">
    <property type="protein sequence ID" value="RNF26045.1"/>
    <property type="molecule type" value="Genomic_DNA"/>
</dbReference>
<feature type="region of interest" description="Disordered" evidence="2">
    <location>
        <begin position="289"/>
        <end position="350"/>
    </location>
</feature>
<comment type="caution">
    <text evidence="3">The sequence shown here is derived from an EMBL/GenBank/DDBJ whole genome shotgun (WGS) entry which is preliminary data.</text>
</comment>
<dbReference type="RefSeq" id="XP_029231251.1">
    <property type="nucleotide sequence ID" value="XM_029368611.1"/>
</dbReference>
<dbReference type="GeneID" id="40315285"/>
<reference evidence="3 4" key="1">
    <citation type="journal article" date="2018" name="BMC Genomics">
        <title>Genomic comparison of Trypanosoma conorhini and Trypanosoma rangeli to Trypanosoma cruzi strains of high and low virulence.</title>
        <authorList>
            <person name="Bradwell K.R."/>
            <person name="Koparde V.N."/>
            <person name="Matveyev A.V."/>
            <person name="Serrano M.G."/>
            <person name="Alves J.M."/>
            <person name="Parikh H."/>
            <person name="Huang B."/>
            <person name="Lee V."/>
            <person name="Espinosa-Alvarez O."/>
            <person name="Ortiz P.A."/>
            <person name="Costa-Martins A.G."/>
            <person name="Teixeira M.M."/>
            <person name="Buck G.A."/>
        </authorList>
    </citation>
    <scope>NUCLEOTIDE SEQUENCE [LARGE SCALE GENOMIC DNA]</scope>
    <source>
        <strain evidence="3 4">025E</strain>
    </source>
</reference>
<proteinExistence type="predicted"/>
<feature type="compositionally biased region" description="Polar residues" evidence="2">
    <location>
        <begin position="102"/>
        <end position="132"/>
    </location>
</feature>
<evidence type="ECO:0000256" key="2">
    <source>
        <dbReference type="SAM" id="MobiDB-lite"/>
    </source>
</evidence>
<name>A0A422Q7T7_9TRYP</name>
<feature type="compositionally biased region" description="Low complexity" evidence="2">
    <location>
        <begin position="336"/>
        <end position="345"/>
    </location>
</feature>